<gene>
    <name evidence="3" type="ORF">POVCU1_008090</name>
    <name evidence="2" type="ORF">POVCU2_0009020</name>
</gene>
<evidence type="ECO:0000313" key="2">
    <source>
        <dbReference type="EMBL" id="SBS81195.1"/>
    </source>
</evidence>
<evidence type="ECO:0000313" key="4">
    <source>
        <dbReference type="Proteomes" id="UP000078546"/>
    </source>
</evidence>
<evidence type="ECO:0000313" key="5">
    <source>
        <dbReference type="Proteomes" id="UP000078560"/>
    </source>
</evidence>
<protein>
    <submittedName>
        <fullName evidence="2">Uncharacterized protein</fullName>
    </submittedName>
</protein>
<accession>A0A1A8VKV0</accession>
<reference evidence="4 5" key="2">
    <citation type="submission" date="2016-05" db="EMBL/GenBank/DDBJ databases">
        <authorList>
            <person name="Naeem Raeece"/>
        </authorList>
    </citation>
    <scope>NUCLEOTIDE SEQUENCE [LARGE SCALE GENOMIC DNA]</scope>
</reference>
<dbReference type="AlphaFoldDB" id="A0A1A8VKV0"/>
<organism evidence="2 5">
    <name type="scientific">Plasmodium ovale curtisi</name>
    <dbReference type="NCBI Taxonomy" id="864141"/>
    <lineage>
        <taxon>Eukaryota</taxon>
        <taxon>Sar</taxon>
        <taxon>Alveolata</taxon>
        <taxon>Apicomplexa</taxon>
        <taxon>Aconoidasida</taxon>
        <taxon>Haemosporida</taxon>
        <taxon>Plasmodiidae</taxon>
        <taxon>Plasmodium</taxon>
        <taxon>Plasmodium (Plasmodium)</taxon>
    </lineage>
</organism>
<dbReference type="EMBL" id="FLQU01000132">
    <property type="protein sequence ID" value="SBS81195.1"/>
    <property type="molecule type" value="Genomic_DNA"/>
</dbReference>
<proteinExistence type="predicted"/>
<feature type="compositionally biased region" description="Basic and acidic residues" evidence="1">
    <location>
        <begin position="37"/>
        <end position="51"/>
    </location>
</feature>
<reference evidence="2" key="1">
    <citation type="submission" date="2016-05" db="EMBL/GenBank/DDBJ databases">
        <authorList>
            <person name="Lavstsen T."/>
            <person name="Jespersen J.S."/>
        </authorList>
    </citation>
    <scope>NUCLEOTIDE SEQUENCE [LARGE SCALE GENOMIC DNA]</scope>
</reference>
<sequence length="75" mass="8625">MVGRRLPLIHNLLYTSRTKEGMHTLNTMTNYLSPNEEFSHGNQKMDGKRSEQMSLKKMGSAHLPVCSFPTLKAFW</sequence>
<name>A0A1A8VKV0_PLAOA</name>
<evidence type="ECO:0000256" key="1">
    <source>
        <dbReference type="SAM" id="MobiDB-lite"/>
    </source>
</evidence>
<dbReference type="Proteomes" id="UP000078560">
    <property type="component" value="Unassembled WGS sequence"/>
</dbReference>
<feature type="region of interest" description="Disordered" evidence="1">
    <location>
        <begin position="34"/>
        <end position="56"/>
    </location>
</feature>
<evidence type="ECO:0000313" key="3">
    <source>
        <dbReference type="EMBL" id="SBS82601.1"/>
    </source>
</evidence>
<dbReference type="EMBL" id="FLQV01000142">
    <property type="protein sequence ID" value="SBS82601.1"/>
    <property type="molecule type" value="Genomic_DNA"/>
</dbReference>
<dbReference type="Proteomes" id="UP000078546">
    <property type="component" value="Unassembled WGS sequence"/>
</dbReference>